<evidence type="ECO:0000256" key="4">
    <source>
        <dbReference type="ARBA" id="ARBA00022801"/>
    </source>
</evidence>
<feature type="domain" description="Endoribonuclease YicC-like N-terminal" evidence="6">
    <location>
        <begin position="4"/>
        <end position="149"/>
    </location>
</feature>
<organism evidence="8 9">
    <name type="scientific">SAR86 cluster bacterium</name>
    <dbReference type="NCBI Taxonomy" id="2030880"/>
    <lineage>
        <taxon>Bacteria</taxon>
        <taxon>Pseudomonadati</taxon>
        <taxon>Pseudomonadota</taxon>
        <taxon>Gammaproteobacteria</taxon>
        <taxon>SAR86 cluster</taxon>
    </lineage>
</organism>
<evidence type="ECO:0000313" key="8">
    <source>
        <dbReference type="EMBL" id="RZO18036.1"/>
    </source>
</evidence>
<dbReference type="Pfam" id="PF03755">
    <property type="entry name" value="YicC-like_N"/>
    <property type="match status" value="1"/>
</dbReference>
<dbReference type="Proteomes" id="UP000318359">
    <property type="component" value="Unassembled WGS sequence"/>
</dbReference>
<proteinExistence type="inferred from homology"/>
<evidence type="ECO:0000256" key="1">
    <source>
        <dbReference type="ARBA" id="ARBA00001968"/>
    </source>
</evidence>
<dbReference type="AlphaFoldDB" id="A0A520M9X8"/>
<keyword evidence="4" id="KW-0378">Hydrolase</keyword>
<keyword evidence="3" id="KW-0255">Endonuclease</keyword>
<evidence type="ECO:0000256" key="3">
    <source>
        <dbReference type="ARBA" id="ARBA00022759"/>
    </source>
</evidence>
<gene>
    <name evidence="8" type="ORF">EVB00_01680</name>
</gene>
<dbReference type="GO" id="GO:0004521">
    <property type="term" value="F:RNA endonuclease activity"/>
    <property type="evidence" value="ECO:0007669"/>
    <property type="project" value="InterPro"/>
</dbReference>
<dbReference type="NCBIfam" id="TIGR00255">
    <property type="entry name" value="YicC/YloC family endoribonuclease"/>
    <property type="match status" value="1"/>
</dbReference>
<reference evidence="8 9" key="1">
    <citation type="submission" date="2019-02" db="EMBL/GenBank/DDBJ databases">
        <title>Prokaryotic population dynamics and viral predation in marine succession experiment using metagenomics: the confinement effect.</title>
        <authorList>
            <person name="Haro-Moreno J.M."/>
            <person name="Rodriguez-Valera F."/>
            <person name="Lopez-Perez M."/>
        </authorList>
    </citation>
    <scope>NUCLEOTIDE SEQUENCE [LARGE SCALE GENOMIC DNA]</scope>
    <source>
        <strain evidence="8">MED-G167</strain>
    </source>
</reference>
<dbReference type="GO" id="GO:0016787">
    <property type="term" value="F:hydrolase activity"/>
    <property type="evidence" value="ECO:0007669"/>
    <property type="project" value="UniProtKB-KW"/>
</dbReference>
<dbReference type="InterPro" id="IPR013551">
    <property type="entry name" value="YicC-like_C"/>
</dbReference>
<evidence type="ECO:0000259" key="7">
    <source>
        <dbReference type="Pfam" id="PF08340"/>
    </source>
</evidence>
<evidence type="ECO:0000256" key="2">
    <source>
        <dbReference type="ARBA" id="ARBA00022722"/>
    </source>
</evidence>
<dbReference type="PANTHER" id="PTHR30636:SF3">
    <property type="entry name" value="UPF0701 PROTEIN YICC"/>
    <property type="match status" value="1"/>
</dbReference>
<protein>
    <submittedName>
        <fullName evidence="8">YicC family protein</fullName>
    </submittedName>
</protein>
<comment type="similarity">
    <text evidence="5">Belongs to the YicC/YloC family.</text>
</comment>
<evidence type="ECO:0000313" key="9">
    <source>
        <dbReference type="Proteomes" id="UP000318359"/>
    </source>
</evidence>
<evidence type="ECO:0000256" key="5">
    <source>
        <dbReference type="ARBA" id="ARBA00035648"/>
    </source>
</evidence>
<dbReference type="Pfam" id="PF08340">
    <property type="entry name" value="YicC-like_C"/>
    <property type="match status" value="1"/>
</dbReference>
<accession>A0A520M9X8</accession>
<keyword evidence="2" id="KW-0540">Nuclease</keyword>
<comment type="cofactor">
    <cofactor evidence="1">
        <name>a divalent metal cation</name>
        <dbReference type="ChEBI" id="CHEBI:60240"/>
    </cofactor>
</comment>
<dbReference type="InterPro" id="IPR005229">
    <property type="entry name" value="YicC/YloC-like"/>
</dbReference>
<sequence length="283" mass="32740">MPLSMTGYATSKHQDDSCEVVCEIKSVNHRFLELSIKPNDINNKLDSFIRNTLKKRVERGAIDIRFKYNLSQAYSYSVNKESLLNLKKILSQLTIVNSQNISLSDIKNFPGIFETNEKNKIPETVIKKTFLEALDEFMKDKSREGIKIQKVFNKKIKTINDSINKLQKQIPVINKKRMSLLSSKVKQLKLELDADKLSQEAVMLILKYDVAEELERIIFHIESMKKELSLKKTKGKKVDFILQELFRETNTLAVKIDRPSLKGMALDMKLAVEEMREQAQNLE</sequence>
<comment type="caution">
    <text evidence="8">The sequence shown here is derived from an EMBL/GenBank/DDBJ whole genome shotgun (WGS) entry which is preliminary data.</text>
</comment>
<dbReference type="PANTHER" id="PTHR30636">
    <property type="entry name" value="UPF0701 PROTEIN YICC"/>
    <property type="match status" value="1"/>
</dbReference>
<evidence type="ECO:0000259" key="6">
    <source>
        <dbReference type="Pfam" id="PF03755"/>
    </source>
</evidence>
<feature type="domain" description="Endoribonuclease YicC-like C-terminal" evidence="7">
    <location>
        <begin position="168"/>
        <end position="283"/>
    </location>
</feature>
<dbReference type="InterPro" id="IPR013527">
    <property type="entry name" value="YicC-like_N"/>
</dbReference>
<name>A0A520M9X8_9GAMM</name>
<dbReference type="EMBL" id="SHBM01000018">
    <property type="protein sequence ID" value="RZO18036.1"/>
    <property type="molecule type" value="Genomic_DNA"/>
</dbReference>